<keyword evidence="4" id="KW-1185">Reference proteome</keyword>
<proteinExistence type="predicted"/>
<dbReference type="InterPro" id="IPR005546">
    <property type="entry name" value="Autotransporte_beta"/>
</dbReference>
<dbReference type="SMART" id="SM00869">
    <property type="entry name" value="Autotransporter"/>
    <property type="match status" value="1"/>
</dbReference>
<feature type="chain" id="PRO_5047348688" evidence="1">
    <location>
        <begin position="25"/>
        <end position="1070"/>
    </location>
</feature>
<dbReference type="RefSeq" id="WP_187708300.1">
    <property type="nucleotide sequence ID" value="NZ_CP060782.1"/>
</dbReference>
<name>A0ABX6T7G1_9SPHN</name>
<keyword evidence="1" id="KW-0732">Signal</keyword>
<dbReference type="Proteomes" id="UP000516105">
    <property type="component" value="Chromosome"/>
</dbReference>
<dbReference type="SUPFAM" id="SSF103515">
    <property type="entry name" value="Autotransporter"/>
    <property type="match status" value="1"/>
</dbReference>
<evidence type="ECO:0000259" key="2">
    <source>
        <dbReference type="PROSITE" id="PS51208"/>
    </source>
</evidence>
<feature type="domain" description="Autotransporter" evidence="2">
    <location>
        <begin position="787"/>
        <end position="1070"/>
    </location>
</feature>
<accession>A0ABX6T7G1</accession>
<dbReference type="EMBL" id="CP060782">
    <property type="protein sequence ID" value="QNP45344.1"/>
    <property type="molecule type" value="Genomic_DNA"/>
</dbReference>
<evidence type="ECO:0000313" key="4">
    <source>
        <dbReference type="Proteomes" id="UP000516105"/>
    </source>
</evidence>
<protein>
    <submittedName>
        <fullName evidence="3">Autotransporter domain-containing protein</fullName>
    </submittedName>
</protein>
<dbReference type="InterPro" id="IPR036709">
    <property type="entry name" value="Autotransporte_beta_dom_sf"/>
</dbReference>
<evidence type="ECO:0000313" key="3">
    <source>
        <dbReference type="EMBL" id="QNP45344.1"/>
    </source>
</evidence>
<dbReference type="Gene3D" id="2.40.128.130">
    <property type="entry name" value="Autotransporter beta-domain"/>
    <property type="match status" value="1"/>
</dbReference>
<organism evidence="3 4">
    <name type="scientific">Sphingomonas sediminicola</name>
    <dbReference type="NCBI Taxonomy" id="386874"/>
    <lineage>
        <taxon>Bacteria</taxon>
        <taxon>Pseudomonadati</taxon>
        <taxon>Pseudomonadota</taxon>
        <taxon>Alphaproteobacteria</taxon>
        <taxon>Sphingomonadales</taxon>
        <taxon>Sphingomonadaceae</taxon>
        <taxon>Sphingomonas</taxon>
    </lineage>
</organism>
<reference evidence="3 4" key="1">
    <citation type="submission" date="2020-08" db="EMBL/GenBank/DDBJ databases">
        <title>Genome sequence of Sphingomonas sediminicola KACC 15039T.</title>
        <authorList>
            <person name="Hyun D.-W."/>
            <person name="Bae J.-W."/>
        </authorList>
    </citation>
    <scope>NUCLEOTIDE SEQUENCE [LARGE SCALE GENOMIC DNA]</scope>
    <source>
        <strain evidence="3 4">KACC 15039</strain>
    </source>
</reference>
<dbReference type="PROSITE" id="PS51208">
    <property type="entry name" value="AUTOTRANSPORTER"/>
    <property type="match status" value="1"/>
</dbReference>
<sequence>MRFLLATTGLGAIAAATAAVPAHAETVISTAVTTPQTTSASGDIKISSTGSVKPTSGIGVTLNTNNYVRNEGTIQITGANNSAGVVANAGVTGEITNSGTITIDETYTPTDTDNDGDLDGAFAQGSGRWGIHTLGGFTGNITNSGSISVKGNQSGGILLDGPLTGNLVSSGSITVLGNDSFGIKAGNISGNVSLPKGTITVQGANAVGVALNGDIGGSLTIQGTVQSTGYRYTSVPADTSKLDADDLLQGGSALIVAGDVAGGILFDAPPKDLSTTDTDEDDDGIPDASETKATIITLGSAPAVQIGSATEATNIGAVANSGGRGIVMKGSIVGNGLYKGVAGNGLVIGGLGNAVNVAGGITVAGTIAATGSEANATALRIGSGGNVPIIENSGQITATGGGTTTTGSTAILIDAGASVTTIKNSGSIIASRSGADGTAAAIVDKAGTVTLLENSGSLGVANSLSLGDKGIAFDLSANGGGVTVRQLVAATGAAAPAISGQMLFGAGNDVFDVADGTVFGTAKFGAGNNSLSLSGDAVFNGAVQFGSGSDTLQLAGTSVLKADIDFGGGTDVLTLAGTSAFNGKLSGSAGLAVNVGTGSTLNATNLGTVNLASLTTGAGSTLGVTIDSSTGEETLYNVAGAANLGAGSTIDIHLLSLGGVAGTYKVLQAGTLTGAGGLSSSVESLPFIFDSSLVTSTPNEISVTIRQKTATELGLNGSEGAILSAVLNAADSDAAVAGVFLGVEDSATLRNTLQQMLPDHAGGAFETATKGSRLINRVFTDPKAPLAKRGSLGFWMQQVAWGGSKSIGASSSYDISGWGASGGVETAVGPLGSVGLSLAYLSGKDSRNINDNELVSSQYEGGAYWRGALGPVRAFARAMASTLNFDGSRFFNGTVGGTAVSREAKGKWKGTMWSGAAGVSYDAQFGRFSLRPTAAIEYYSLKEKGYTETGGGDAFDLTVDSRKSTETSASGTVALGYEIIQGRGPDEGWFRVELEGGRREILSGKLGATTARFGDGDPFTLTPEKRTSGWVGGLRLMGGGSGIAVTGEVNAEELQSKMSLGGRLGLQFTF</sequence>
<evidence type="ECO:0000256" key="1">
    <source>
        <dbReference type="SAM" id="SignalP"/>
    </source>
</evidence>
<feature type="signal peptide" evidence="1">
    <location>
        <begin position="1"/>
        <end position="24"/>
    </location>
</feature>
<gene>
    <name evidence="3" type="ORF">H9L14_12160</name>
</gene>
<dbReference type="Pfam" id="PF03797">
    <property type="entry name" value="Autotransporter"/>
    <property type="match status" value="1"/>
</dbReference>